<protein>
    <submittedName>
        <fullName evidence="2">Uncharacterized protein</fullName>
    </submittedName>
</protein>
<name>A0A918FNL2_9ACTN</name>
<accession>A0A918FNL2</accession>
<dbReference type="RefSeq" id="WP_189944018.1">
    <property type="nucleotide sequence ID" value="NZ_BMSX01000041.1"/>
</dbReference>
<organism evidence="2 3">
    <name type="scientific">Streptomyces aurantiogriseus</name>
    <dbReference type="NCBI Taxonomy" id="66870"/>
    <lineage>
        <taxon>Bacteria</taxon>
        <taxon>Bacillati</taxon>
        <taxon>Actinomycetota</taxon>
        <taxon>Actinomycetes</taxon>
        <taxon>Kitasatosporales</taxon>
        <taxon>Streptomycetaceae</taxon>
        <taxon>Streptomyces</taxon>
    </lineage>
</organism>
<evidence type="ECO:0000313" key="2">
    <source>
        <dbReference type="EMBL" id="GGR60999.1"/>
    </source>
</evidence>
<dbReference type="AlphaFoldDB" id="A0A918FNL2"/>
<reference evidence="2" key="1">
    <citation type="journal article" date="2014" name="Int. J. Syst. Evol. Microbiol.">
        <title>Complete genome sequence of Corynebacterium casei LMG S-19264T (=DSM 44701T), isolated from a smear-ripened cheese.</title>
        <authorList>
            <consortium name="US DOE Joint Genome Institute (JGI-PGF)"/>
            <person name="Walter F."/>
            <person name="Albersmeier A."/>
            <person name="Kalinowski J."/>
            <person name="Ruckert C."/>
        </authorList>
    </citation>
    <scope>NUCLEOTIDE SEQUENCE</scope>
    <source>
        <strain evidence="2">JCM 4346</strain>
    </source>
</reference>
<reference evidence="2" key="2">
    <citation type="submission" date="2020-09" db="EMBL/GenBank/DDBJ databases">
        <authorList>
            <person name="Sun Q."/>
            <person name="Ohkuma M."/>
        </authorList>
    </citation>
    <scope>NUCLEOTIDE SEQUENCE</scope>
    <source>
        <strain evidence="2">JCM 4346</strain>
    </source>
</reference>
<gene>
    <name evidence="2" type="ORF">GCM10010251_92100</name>
</gene>
<dbReference type="Proteomes" id="UP000658320">
    <property type="component" value="Unassembled WGS sequence"/>
</dbReference>
<comment type="caution">
    <text evidence="2">The sequence shown here is derived from an EMBL/GenBank/DDBJ whole genome shotgun (WGS) entry which is preliminary data.</text>
</comment>
<feature type="region of interest" description="Disordered" evidence="1">
    <location>
        <begin position="41"/>
        <end position="63"/>
    </location>
</feature>
<evidence type="ECO:0000313" key="3">
    <source>
        <dbReference type="Proteomes" id="UP000658320"/>
    </source>
</evidence>
<evidence type="ECO:0000256" key="1">
    <source>
        <dbReference type="SAM" id="MobiDB-lite"/>
    </source>
</evidence>
<dbReference type="EMBL" id="BMSX01000041">
    <property type="protein sequence ID" value="GGR60999.1"/>
    <property type="molecule type" value="Genomic_DNA"/>
</dbReference>
<proteinExistence type="predicted"/>
<sequence length="63" mass="6990">MTREERRRILGDEVIAHIHERVDAAPDPTPELVEELRRIMTRPGDSVPAPRPAVNSRPVAAAA</sequence>
<keyword evidence="3" id="KW-1185">Reference proteome</keyword>